<proteinExistence type="predicted"/>
<organism evidence="2 3">
    <name type="scientific">Eubacterium cellulosolvens (strain ATCC 43171 / JCM 9499 / 6)</name>
    <name type="common">Cillobacterium cellulosolvens</name>
    <dbReference type="NCBI Taxonomy" id="633697"/>
    <lineage>
        <taxon>Bacteria</taxon>
        <taxon>Bacillati</taxon>
        <taxon>Bacillota</taxon>
        <taxon>Clostridia</taxon>
        <taxon>Eubacteriales</taxon>
        <taxon>Eubacteriaceae</taxon>
        <taxon>Eubacterium</taxon>
    </lineage>
</organism>
<evidence type="ECO:0000313" key="2">
    <source>
        <dbReference type="EMBL" id="EIM56753.1"/>
    </source>
</evidence>
<dbReference type="AlphaFoldDB" id="I5ASI0"/>
<sequence>MERVYYTERLLDAFRRYYDVNQEVEGAPEEFFARCDFHVTDARYVLSKKNVLWSTDSHEYCYIFSLDHLTLDDYRRFEKYAYDDGMRRITPGHGHKCTAITLIAVCKSCESDARRALRRCRLHKEFRFSLDGWMDFHTALAELDPERVYTNFSGHKNAGVLKKLFKIKPEGEITNEHSIDTANRNCCTGLRLSFLRPLARKNLGHRSDP</sequence>
<keyword evidence="3" id="KW-1185">Reference proteome</keyword>
<dbReference type="OrthoDB" id="1751309at2"/>
<dbReference type="HOGENOM" id="CLU_100108_0_0_9"/>
<gene>
    <name evidence="2" type="ORF">EubceDRAFT1_0927</name>
</gene>
<dbReference type="Proteomes" id="UP000005753">
    <property type="component" value="Chromosome"/>
</dbReference>
<dbReference type="Pfam" id="PF26226">
    <property type="entry name" value="DUF8052"/>
    <property type="match status" value="1"/>
</dbReference>
<protein>
    <recommendedName>
        <fullName evidence="1">DUF8052 domain-containing protein</fullName>
    </recommendedName>
</protein>
<reference evidence="2 3" key="1">
    <citation type="submission" date="2010-08" db="EMBL/GenBank/DDBJ databases">
        <authorList>
            <consortium name="US DOE Joint Genome Institute (JGI-PGF)"/>
            <person name="Lucas S."/>
            <person name="Copeland A."/>
            <person name="Lapidus A."/>
            <person name="Cheng J.-F."/>
            <person name="Bruce D."/>
            <person name="Goodwin L."/>
            <person name="Pitluck S."/>
            <person name="Land M.L."/>
            <person name="Hauser L."/>
            <person name="Chang Y.-J."/>
            <person name="Anderson I.J."/>
            <person name="Johnson E."/>
            <person name="Mulhopadhyay B."/>
            <person name="Kyrpides N."/>
            <person name="Woyke T.J."/>
        </authorList>
    </citation>
    <scope>NUCLEOTIDE SEQUENCE [LARGE SCALE GENOMIC DNA]</scope>
    <source>
        <strain evidence="2 3">6</strain>
    </source>
</reference>
<dbReference type="eggNOG" id="ENOG50333XW">
    <property type="taxonomic scope" value="Bacteria"/>
</dbReference>
<dbReference type="InterPro" id="IPR058365">
    <property type="entry name" value="DUF8052"/>
</dbReference>
<accession>I5ASI0</accession>
<name>I5ASI0_EUBC6</name>
<evidence type="ECO:0000259" key="1">
    <source>
        <dbReference type="Pfam" id="PF26226"/>
    </source>
</evidence>
<evidence type="ECO:0000313" key="3">
    <source>
        <dbReference type="Proteomes" id="UP000005753"/>
    </source>
</evidence>
<dbReference type="STRING" id="633697.EubceDRAFT1_0927"/>
<dbReference type="EMBL" id="CM001487">
    <property type="protein sequence ID" value="EIM56753.1"/>
    <property type="molecule type" value="Genomic_DNA"/>
</dbReference>
<feature type="domain" description="DUF8052" evidence="1">
    <location>
        <begin position="6"/>
        <end position="158"/>
    </location>
</feature>
<reference evidence="2 3" key="2">
    <citation type="submission" date="2012-02" db="EMBL/GenBank/DDBJ databases">
        <title>Improved High-Quality Draft sequence of Eubacterium cellulosolvens 6.</title>
        <authorList>
            <consortium name="US DOE Joint Genome Institute"/>
            <person name="Lucas S."/>
            <person name="Han J."/>
            <person name="Lapidus A."/>
            <person name="Cheng J.-F."/>
            <person name="Goodwin L."/>
            <person name="Pitluck S."/>
            <person name="Peters L."/>
            <person name="Mikhailova N."/>
            <person name="Gu W."/>
            <person name="Detter J.C."/>
            <person name="Han C."/>
            <person name="Tapia R."/>
            <person name="Land M."/>
            <person name="Hauser L."/>
            <person name="Kyrpides N."/>
            <person name="Ivanova N."/>
            <person name="Pagani I."/>
            <person name="Johnson E."/>
            <person name="Mukhopadhyay B."/>
            <person name="Anderson I."/>
            <person name="Woyke T."/>
        </authorList>
    </citation>
    <scope>NUCLEOTIDE SEQUENCE [LARGE SCALE GENOMIC DNA]</scope>
    <source>
        <strain evidence="2 3">6</strain>
    </source>
</reference>